<evidence type="ECO:0000256" key="1">
    <source>
        <dbReference type="SAM" id="MobiDB-lite"/>
    </source>
</evidence>
<feature type="region of interest" description="Disordered" evidence="1">
    <location>
        <begin position="20"/>
        <end position="42"/>
    </location>
</feature>
<dbReference type="EMBL" id="JBHLTC010000006">
    <property type="protein sequence ID" value="MFC0623810.1"/>
    <property type="molecule type" value="Genomic_DNA"/>
</dbReference>
<comment type="caution">
    <text evidence="2">The sequence shown here is derived from an EMBL/GenBank/DDBJ whole genome shotgun (WGS) entry which is preliminary data.</text>
</comment>
<proteinExistence type="predicted"/>
<accession>A0ABV6QGP5</accession>
<organism evidence="2 3">
    <name type="scientific">Kribbella deserti</name>
    <dbReference type="NCBI Taxonomy" id="1926257"/>
    <lineage>
        <taxon>Bacteria</taxon>
        <taxon>Bacillati</taxon>
        <taxon>Actinomycetota</taxon>
        <taxon>Actinomycetes</taxon>
        <taxon>Propionibacteriales</taxon>
        <taxon>Kribbellaceae</taxon>
        <taxon>Kribbella</taxon>
    </lineage>
</organism>
<feature type="compositionally biased region" description="Low complexity" evidence="1">
    <location>
        <begin position="30"/>
        <end position="42"/>
    </location>
</feature>
<reference evidence="2 3" key="1">
    <citation type="submission" date="2024-09" db="EMBL/GenBank/DDBJ databases">
        <authorList>
            <person name="Sun Q."/>
            <person name="Mori K."/>
        </authorList>
    </citation>
    <scope>NUCLEOTIDE SEQUENCE [LARGE SCALE GENOMIC DNA]</scope>
    <source>
        <strain evidence="2 3">CGMCC 1.15906</strain>
    </source>
</reference>
<dbReference type="RefSeq" id="WP_380044510.1">
    <property type="nucleotide sequence ID" value="NZ_JBHLTC010000006.1"/>
</dbReference>
<evidence type="ECO:0000313" key="3">
    <source>
        <dbReference type="Proteomes" id="UP001589890"/>
    </source>
</evidence>
<dbReference type="Proteomes" id="UP001589890">
    <property type="component" value="Unassembled WGS sequence"/>
</dbReference>
<protein>
    <submittedName>
        <fullName evidence="2">Uncharacterized protein</fullName>
    </submittedName>
</protein>
<sequence length="42" mass="4935">MTRPDDEWQAIADPLAREDQRRYGGQFWDEIPTPTTAEEITK</sequence>
<name>A0ABV6QGP5_9ACTN</name>
<gene>
    <name evidence="2" type="ORF">ACFFGN_07035</name>
</gene>
<keyword evidence="3" id="KW-1185">Reference proteome</keyword>
<evidence type="ECO:0000313" key="2">
    <source>
        <dbReference type="EMBL" id="MFC0623810.1"/>
    </source>
</evidence>